<comment type="caution">
    <text evidence="1">The sequence shown here is derived from an EMBL/GenBank/DDBJ whole genome shotgun (WGS) entry which is preliminary data.</text>
</comment>
<reference evidence="1 2" key="1">
    <citation type="journal article" date="2012" name="J. Bacteriol.">
        <title>Draft Genome Sequences of the Diarrheagenic Escherichia coli Collection.</title>
        <authorList>
            <person name="Hazen T.H."/>
            <person name="Sahl J.W."/>
            <person name="Redman J.C."/>
            <person name="Morris C.R."/>
            <person name="Daugherty S.C."/>
            <person name="Chibucos M.C."/>
            <person name="Sengamalay N.A."/>
            <person name="Fraser-Liggett C.M."/>
            <person name="Steinsland H."/>
            <person name="Whittam T.S."/>
            <person name="Whittam B."/>
            <person name="Manning S.D."/>
            <person name="Rasko D.A."/>
        </authorList>
    </citation>
    <scope>NUCLEOTIDE SEQUENCE [LARGE SCALE GENOMIC DNA]</scope>
    <source>
        <strain evidence="1 2">DEC2D</strain>
    </source>
</reference>
<name>A0A828UAY6_ECOLX</name>
<accession>A0A828UAY6</accession>
<sequence>MACGSHAGQIWFLRKLTNLFINNLRPSEDGLKLLPPLDTLLAQ</sequence>
<proteinExistence type="predicted"/>
<organism evidence="1 2">
    <name type="scientific">Escherichia coli DEC2D</name>
    <dbReference type="NCBI Taxonomy" id="868141"/>
    <lineage>
        <taxon>Bacteria</taxon>
        <taxon>Pseudomonadati</taxon>
        <taxon>Pseudomonadota</taxon>
        <taxon>Gammaproteobacteria</taxon>
        <taxon>Enterobacterales</taxon>
        <taxon>Enterobacteriaceae</taxon>
        <taxon>Escherichia</taxon>
    </lineage>
</organism>
<dbReference type="EMBL" id="AIFC01000012">
    <property type="protein sequence ID" value="EHU48062.1"/>
    <property type="molecule type" value="Genomic_DNA"/>
</dbReference>
<dbReference type="AlphaFoldDB" id="A0A828UAY6"/>
<gene>
    <name evidence="1" type="ORF">ECDEC2D_0814</name>
</gene>
<evidence type="ECO:0000313" key="2">
    <source>
        <dbReference type="Proteomes" id="UP000005272"/>
    </source>
</evidence>
<protein>
    <submittedName>
        <fullName evidence="1">Uncharacterized protein</fullName>
    </submittedName>
</protein>
<evidence type="ECO:0000313" key="1">
    <source>
        <dbReference type="EMBL" id="EHU48062.1"/>
    </source>
</evidence>
<dbReference type="Proteomes" id="UP000005272">
    <property type="component" value="Unassembled WGS sequence"/>
</dbReference>